<name>A0A4Z2E246_9TELE</name>
<dbReference type="EMBL" id="SRLO01020894">
    <property type="protein sequence ID" value="TNN22817.1"/>
    <property type="molecule type" value="Genomic_DNA"/>
</dbReference>
<protein>
    <submittedName>
        <fullName evidence="1">Uncharacterized protein</fullName>
    </submittedName>
</protein>
<evidence type="ECO:0000313" key="1">
    <source>
        <dbReference type="EMBL" id="TNN22817.1"/>
    </source>
</evidence>
<accession>A0A4Z2E246</accession>
<dbReference type="Proteomes" id="UP000314294">
    <property type="component" value="Unassembled WGS sequence"/>
</dbReference>
<comment type="caution">
    <text evidence="1">The sequence shown here is derived from an EMBL/GenBank/DDBJ whole genome shotgun (WGS) entry which is preliminary data.</text>
</comment>
<evidence type="ECO:0000313" key="2">
    <source>
        <dbReference type="Proteomes" id="UP000314294"/>
    </source>
</evidence>
<dbReference type="AlphaFoldDB" id="A0A4Z2E246"/>
<sequence length="21" mass="2271">MMAGCQLVHRSPSQIAVISNQ</sequence>
<proteinExistence type="predicted"/>
<organism evidence="1 2">
    <name type="scientific">Liparis tanakae</name>
    <name type="common">Tanaka's snailfish</name>
    <dbReference type="NCBI Taxonomy" id="230148"/>
    <lineage>
        <taxon>Eukaryota</taxon>
        <taxon>Metazoa</taxon>
        <taxon>Chordata</taxon>
        <taxon>Craniata</taxon>
        <taxon>Vertebrata</taxon>
        <taxon>Euteleostomi</taxon>
        <taxon>Actinopterygii</taxon>
        <taxon>Neopterygii</taxon>
        <taxon>Teleostei</taxon>
        <taxon>Neoteleostei</taxon>
        <taxon>Acanthomorphata</taxon>
        <taxon>Eupercaria</taxon>
        <taxon>Perciformes</taxon>
        <taxon>Cottioidei</taxon>
        <taxon>Cottales</taxon>
        <taxon>Liparidae</taxon>
        <taxon>Liparis</taxon>
    </lineage>
</organism>
<reference evidence="1 2" key="1">
    <citation type="submission" date="2019-03" db="EMBL/GenBank/DDBJ databases">
        <title>First draft genome of Liparis tanakae, snailfish: a comprehensive survey of snailfish specific genes.</title>
        <authorList>
            <person name="Kim W."/>
            <person name="Song I."/>
            <person name="Jeong J.-H."/>
            <person name="Kim D."/>
            <person name="Kim S."/>
            <person name="Ryu S."/>
            <person name="Song J.Y."/>
            <person name="Lee S.K."/>
        </authorList>
    </citation>
    <scope>NUCLEOTIDE SEQUENCE [LARGE SCALE GENOMIC DNA]</scope>
    <source>
        <tissue evidence="1">Muscle</tissue>
    </source>
</reference>
<keyword evidence="2" id="KW-1185">Reference proteome</keyword>
<gene>
    <name evidence="1" type="ORF">EYF80_067067</name>
</gene>